<accession>A0AAU7F8U8</accession>
<dbReference type="KEGG" id="cmav:ABHF33_13270"/>
<dbReference type="Pfam" id="PF08378">
    <property type="entry name" value="NERD"/>
    <property type="match status" value="1"/>
</dbReference>
<proteinExistence type="predicted"/>
<dbReference type="AlphaFoldDB" id="A0AAU7F8U8"/>
<protein>
    <submittedName>
        <fullName evidence="2">Nuclease-related domain-containing protein</fullName>
    </submittedName>
</protein>
<sequence length="343" mass="38289">MIIKNPDSKQAQLDELNQLLVLPNVSTKQRELITKEIHALKQGVQGEQNSEYEINFYLKDSKNWAVIHDLRIEHNGRVAQIDHLLINRLLDVFVIETKNFSADLQINEQGEFTAWYNKKPIGIPSPLAQNEKHIEVLKALSKTLPLPTRLGVTLMPSFTSVVMVSNKQRITRPKNFDTKNVIKAEQVLEWVTKTNADDASFGRMFGSLAKIVSGETVMEVAEIFTRHHRPIKPDYKAKFGINELATLAQAEVAKEANTAQPPVEVAPTTEVVDEVSKLTSSKLAAKLGLKNTQELIDKLAEKGFVEIVDGKPKLTVQGKAAGGEAKFSPKFGAYFIWPESLLI</sequence>
<gene>
    <name evidence="2" type="ORF">ABHF33_13270</name>
</gene>
<dbReference type="EMBL" id="CP157355">
    <property type="protein sequence ID" value="XBM00030.1"/>
    <property type="molecule type" value="Genomic_DNA"/>
</dbReference>
<feature type="domain" description="NERD" evidence="1">
    <location>
        <begin position="42"/>
        <end position="160"/>
    </location>
</feature>
<evidence type="ECO:0000313" key="2">
    <source>
        <dbReference type="EMBL" id="XBM00030.1"/>
    </source>
</evidence>
<dbReference type="InterPro" id="IPR011528">
    <property type="entry name" value="NERD"/>
</dbReference>
<organism evidence="2">
    <name type="scientific">Chitinibacter mangrovi</name>
    <dbReference type="NCBI Taxonomy" id="3153927"/>
    <lineage>
        <taxon>Bacteria</taxon>
        <taxon>Pseudomonadati</taxon>
        <taxon>Pseudomonadota</taxon>
        <taxon>Betaproteobacteria</taxon>
        <taxon>Neisseriales</taxon>
        <taxon>Chitinibacteraceae</taxon>
        <taxon>Chitinibacter</taxon>
    </lineage>
</organism>
<name>A0AAU7F8U8_9NEIS</name>
<dbReference type="PROSITE" id="PS50965">
    <property type="entry name" value="NERD"/>
    <property type="match status" value="1"/>
</dbReference>
<reference evidence="2" key="1">
    <citation type="submission" date="2024-05" db="EMBL/GenBank/DDBJ databases">
        <authorList>
            <person name="Yang L."/>
            <person name="Pan L."/>
        </authorList>
    </citation>
    <scope>NUCLEOTIDE SEQUENCE</scope>
    <source>
        <strain evidence="2">FCG-7</strain>
    </source>
</reference>
<dbReference type="RefSeq" id="WP_348944398.1">
    <property type="nucleotide sequence ID" value="NZ_CP157355.1"/>
</dbReference>
<evidence type="ECO:0000259" key="1">
    <source>
        <dbReference type="PROSITE" id="PS50965"/>
    </source>
</evidence>